<comment type="caution">
    <text evidence="1">The sequence shown here is derived from an EMBL/GenBank/DDBJ whole genome shotgun (WGS) entry which is preliminary data.</text>
</comment>
<dbReference type="SUPFAM" id="SSF50118">
    <property type="entry name" value="Cell growth inhibitor/plasmid maintenance toxic component"/>
    <property type="match status" value="1"/>
</dbReference>
<reference evidence="1 2" key="1">
    <citation type="journal article" date="2020" name="Microorganisms">
        <title>Osmotic Adaptation and Compatible Solute Biosynthesis of Phototrophic Bacteria as Revealed from Genome Analyses.</title>
        <authorList>
            <person name="Imhoff J.F."/>
            <person name="Rahn T."/>
            <person name="Kunzel S."/>
            <person name="Keller A."/>
            <person name="Neulinger S.C."/>
        </authorList>
    </citation>
    <scope>NUCLEOTIDE SEQUENCE [LARGE SCALE GENOMIC DNA]</scope>
    <source>
        <strain evidence="1 2">DSM 25653</strain>
    </source>
</reference>
<organism evidence="1 2">
    <name type="scientific">Lamprobacter modestohalophilus</name>
    <dbReference type="NCBI Taxonomy" id="1064514"/>
    <lineage>
        <taxon>Bacteria</taxon>
        <taxon>Pseudomonadati</taxon>
        <taxon>Pseudomonadota</taxon>
        <taxon>Gammaproteobacteria</taxon>
        <taxon>Chromatiales</taxon>
        <taxon>Chromatiaceae</taxon>
        <taxon>Lamprobacter</taxon>
    </lineage>
</organism>
<evidence type="ECO:0008006" key="3">
    <source>
        <dbReference type="Google" id="ProtNLM"/>
    </source>
</evidence>
<dbReference type="GO" id="GO:0003677">
    <property type="term" value="F:DNA binding"/>
    <property type="evidence" value="ECO:0007669"/>
    <property type="project" value="InterPro"/>
</dbReference>
<evidence type="ECO:0000313" key="1">
    <source>
        <dbReference type="EMBL" id="MBK1621761.1"/>
    </source>
</evidence>
<evidence type="ECO:0000313" key="2">
    <source>
        <dbReference type="Proteomes" id="UP001138768"/>
    </source>
</evidence>
<dbReference type="InterPro" id="IPR003477">
    <property type="entry name" value="PemK-like"/>
</dbReference>
<name>A0A9X0WE63_9GAMM</name>
<gene>
    <name evidence="1" type="ORF">CKO42_25935</name>
</gene>
<dbReference type="AlphaFoldDB" id="A0A9X0WE63"/>
<dbReference type="Gene3D" id="2.30.30.110">
    <property type="match status" value="1"/>
</dbReference>
<dbReference type="Pfam" id="PF02452">
    <property type="entry name" value="PemK_toxin"/>
    <property type="match status" value="1"/>
</dbReference>
<dbReference type="InterPro" id="IPR011067">
    <property type="entry name" value="Plasmid_toxin/cell-grow_inhib"/>
</dbReference>
<keyword evidence="2" id="KW-1185">Reference proteome</keyword>
<accession>A0A9X0WE63</accession>
<dbReference type="EMBL" id="NRRY01000113">
    <property type="protein sequence ID" value="MBK1621761.1"/>
    <property type="molecule type" value="Genomic_DNA"/>
</dbReference>
<proteinExistence type="predicted"/>
<dbReference type="Proteomes" id="UP001138768">
    <property type="component" value="Unassembled WGS sequence"/>
</dbReference>
<sequence>MEVNQAEVVLCEFYFSDLKQNKLRPVVVFKNNLPYNDFVGVPISSRVDRLNQDEIVICQSDFVAGQLPKRSKVMVRKTFVISKQVVVKKYGTLSVDCFRRLHRAFCDYFGCA</sequence>
<protein>
    <recommendedName>
        <fullName evidence="3">Type II toxin-antitoxin system PemK/MazF family toxin</fullName>
    </recommendedName>
</protein>
<dbReference type="RefSeq" id="WP_200251986.1">
    <property type="nucleotide sequence ID" value="NZ_NRRY01000113.1"/>
</dbReference>